<organism evidence="2 3">
    <name type="scientific">Celeribacter indicus</name>
    <dbReference type="NCBI Taxonomy" id="1208324"/>
    <lineage>
        <taxon>Bacteria</taxon>
        <taxon>Pseudomonadati</taxon>
        <taxon>Pseudomonadota</taxon>
        <taxon>Alphaproteobacteria</taxon>
        <taxon>Rhodobacterales</taxon>
        <taxon>Roseobacteraceae</taxon>
        <taxon>Celeribacter</taxon>
    </lineage>
</organism>
<comment type="function">
    <text evidence="1">Catalyzes the breakage of the C-P bond in alpha-D-ribose 1-methylphosphonate 5-phosphate (PRPn) forming alpha-D-ribose.</text>
</comment>
<keyword evidence="1" id="KW-0004">4Fe-4S</keyword>
<dbReference type="OrthoDB" id="9803851at2"/>
<keyword evidence="3" id="KW-1185">Reference proteome</keyword>
<dbReference type="GO" id="GO:0019700">
    <property type="term" value="P:organic phosphonate catabolic process"/>
    <property type="evidence" value="ECO:0007669"/>
    <property type="project" value="UniProtKB-UniRule"/>
</dbReference>
<dbReference type="Pfam" id="PF06007">
    <property type="entry name" value="PhnJ"/>
    <property type="match status" value="1"/>
</dbReference>
<dbReference type="SFLD" id="SFLDS00033">
    <property type="entry name" value="Radical_SAM_Phosphonate_Metabo"/>
    <property type="match status" value="1"/>
</dbReference>
<comment type="similarity">
    <text evidence="1">Belongs to the PhnJ family.</text>
</comment>
<dbReference type="EC" id="4.7.1.1" evidence="1"/>
<dbReference type="GO" id="GO:0046872">
    <property type="term" value="F:metal ion binding"/>
    <property type="evidence" value="ECO:0007669"/>
    <property type="project" value="UniProtKB-UniRule"/>
</dbReference>
<evidence type="ECO:0000256" key="1">
    <source>
        <dbReference type="PIRNR" id="PIRNR011468"/>
    </source>
</evidence>
<evidence type="ECO:0000313" key="3">
    <source>
        <dbReference type="Proteomes" id="UP000031521"/>
    </source>
</evidence>
<keyword evidence="1" id="KW-0408">Iron</keyword>
<dbReference type="AlphaFoldDB" id="A0A0B5E016"/>
<dbReference type="STRING" id="1208324.P73_1077"/>
<reference evidence="2 3" key="1">
    <citation type="journal article" date="2014" name="Int. J. Syst. Evol. Microbiol.">
        <title>Celeribacter indicus sp. nov., a polycyclic aromatic hydrocarbon-degrading bacterium from deep-sea sediment and reclassification of Huaishuia halophila as Celeribacter halophilus comb. nov.</title>
        <authorList>
            <person name="Lai Q."/>
            <person name="Cao J."/>
            <person name="Yuan J."/>
            <person name="Li F."/>
            <person name="Shao Z."/>
        </authorList>
    </citation>
    <scope>NUCLEOTIDE SEQUENCE [LARGE SCALE GENOMIC DNA]</scope>
    <source>
        <strain evidence="2">P73</strain>
    </source>
</reference>
<dbReference type="InterPro" id="IPR010306">
    <property type="entry name" value="PhnJ"/>
</dbReference>
<dbReference type="RefSeq" id="WP_043868798.1">
    <property type="nucleotide sequence ID" value="NZ_CP004393.1"/>
</dbReference>
<dbReference type="PIRSF" id="PIRSF011468">
    <property type="entry name" value="PhnJ"/>
    <property type="match status" value="1"/>
</dbReference>
<keyword evidence="1" id="KW-0949">S-adenosyl-L-methionine</keyword>
<dbReference type="EMBL" id="CP004393">
    <property type="protein sequence ID" value="AJE45792.1"/>
    <property type="molecule type" value="Genomic_DNA"/>
</dbReference>
<dbReference type="KEGG" id="cid:P73_1077"/>
<keyword evidence="1" id="KW-0479">Metal-binding</keyword>
<protein>
    <recommendedName>
        <fullName evidence="1">Alpha-D-ribose 1-methylphosphonate 5-phosphate C-P lyase</fullName>
        <shortName evidence="1">PRPn C-P lyase</shortName>
        <ecNumber evidence="1">4.7.1.1</ecNumber>
    </recommendedName>
</protein>
<keyword evidence="1 2" id="KW-0456">Lyase</keyword>
<name>A0A0B5E016_9RHOB</name>
<comment type="catalytic activity">
    <reaction evidence="1">
        <text>alpha-D-ribose 1-methylphosphonate 5-phosphate + AH2 + S-adenosyl-L-methionine = alpha-D-ribose 1,2-cyclic phosphate 5-phosphate + methane + 5'-deoxyadenosine + L-methionine + A + H(+)</text>
        <dbReference type="Rhea" id="RHEA:34707"/>
        <dbReference type="ChEBI" id="CHEBI:13193"/>
        <dbReference type="ChEBI" id="CHEBI:15378"/>
        <dbReference type="ChEBI" id="CHEBI:16183"/>
        <dbReference type="ChEBI" id="CHEBI:17319"/>
        <dbReference type="ChEBI" id="CHEBI:17499"/>
        <dbReference type="ChEBI" id="CHEBI:57844"/>
        <dbReference type="ChEBI" id="CHEBI:59789"/>
        <dbReference type="ChEBI" id="CHEBI:68686"/>
        <dbReference type="ChEBI" id="CHEBI:68687"/>
        <dbReference type="EC" id="4.7.1.1"/>
    </reaction>
</comment>
<keyword evidence="1" id="KW-0411">Iron-sulfur</keyword>
<gene>
    <name evidence="2" type="ORF">P73_1077</name>
</gene>
<evidence type="ECO:0000313" key="2">
    <source>
        <dbReference type="EMBL" id="AJE45792.1"/>
    </source>
</evidence>
<proteinExistence type="inferred from homology"/>
<accession>A0A0B5E016</accession>
<dbReference type="GO" id="GO:0098848">
    <property type="term" value="F:alpha-D-ribose 1-methylphosphonate 5-phosphate C-P-lyase activity"/>
    <property type="evidence" value="ECO:0007669"/>
    <property type="project" value="UniProtKB-UniRule"/>
</dbReference>
<dbReference type="GO" id="GO:0051539">
    <property type="term" value="F:4 iron, 4 sulfur cluster binding"/>
    <property type="evidence" value="ECO:0007669"/>
    <property type="project" value="UniProtKB-UniRule"/>
</dbReference>
<sequence>MSLKSLTRDWEAMSYGFLDASAKREIRRKMIKAVAVPGCQMPYASREVPMARGWGTGGLQVSLTLINPKTRVKVIDQGADDSVNAASIRRFLARVSGAPTTLDTLEADLIQSRHRIPEEKLREDQVLVLQVPNPEPLRPVQPNMSVARQMHADADYGRMWLQLYEQIVRSGRVMQGASYPSMVNGRHVMTPSPIPRWDVPKLHMARHLTILSAGREKRIFAVPPYTRVEPLVFDDVPYKVEEHGALTCSRSGAKGFFMNEIPQDDGSSKYEISDSEYGVKTIRHADGEEVRLGETWYRNGEMPA</sequence>
<dbReference type="Proteomes" id="UP000031521">
    <property type="component" value="Chromosome"/>
</dbReference>
<dbReference type="HOGENOM" id="CLU_063386_0_0_5"/>